<dbReference type="InterPro" id="IPR009910">
    <property type="entry name" value="DUF1450"/>
</dbReference>
<evidence type="ECO:0000313" key="2">
    <source>
        <dbReference type="Proteomes" id="UP000198948"/>
    </source>
</evidence>
<dbReference type="STRING" id="142588.SAMN04488559_102223"/>
<sequence>MLPMVEFCVNNVINGGEEVIAQLEKDGLVDVVVNNCLSECTTCAASLFAIAEGEVIHGESAQDLLTKIYRYLEEEDYL</sequence>
<organism evidence="1 2">
    <name type="scientific">Isobaculum melis</name>
    <dbReference type="NCBI Taxonomy" id="142588"/>
    <lineage>
        <taxon>Bacteria</taxon>
        <taxon>Bacillati</taxon>
        <taxon>Bacillota</taxon>
        <taxon>Bacilli</taxon>
        <taxon>Lactobacillales</taxon>
        <taxon>Carnobacteriaceae</taxon>
        <taxon>Isobaculum</taxon>
    </lineage>
</organism>
<dbReference type="AlphaFoldDB" id="A0A1H9QSQ6"/>
<proteinExistence type="predicted"/>
<gene>
    <name evidence="1" type="ORF">SAMN04488559_102223</name>
</gene>
<protein>
    <submittedName>
        <fullName evidence="1">Uncharacterized protein YuzB, UPF0349 family</fullName>
    </submittedName>
</protein>
<keyword evidence="2" id="KW-1185">Reference proteome</keyword>
<dbReference type="EMBL" id="FOHA01000002">
    <property type="protein sequence ID" value="SER62733.1"/>
    <property type="molecule type" value="Genomic_DNA"/>
</dbReference>
<dbReference type="Proteomes" id="UP000198948">
    <property type="component" value="Unassembled WGS sequence"/>
</dbReference>
<dbReference type="Pfam" id="PF07293">
    <property type="entry name" value="DUF1450"/>
    <property type="match status" value="1"/>
</dbReference>
<dbReference type="OrthoDB" id="1684419at2"/>
<evidence type="ECO:0000313" key="1">
    <source>
        <dbReference type="EMBL" id="SER62733.1"/>
    </source>
</evidence>
<reference evidence="1 2" key="1">
    <citation type="submission" date="2016-10" db="EMBL/GenBank/DDBJ databases">
        <authorList>
            <person name="de Groot N.N."/>
        </authorList>
    </citation>
    <scope>NUCLEOTIDE SEQUENCE [LARGE SCALE GENOMIC DNA]</scope>
    <source>
        <strain evidence="1 2">DSM 13760</strain>
    </source>
</reference>
<accession>A0A1H9QSQ6</accession>
<dbReference type="RefSeq" id="WP_092650131.1">
    <property type="nucleotide sequence ID" value="NZ_FOHA01000002.1"/>
</dbReference>
<name>A0A1H9QSQ6_9LACT</name>